<dbReference type="CDD" id="cd22752">
    <property type="entry name" value="OTU_OTUD5-like"/>
    <property type="match status" value="1"/>
</dbReference>
<reference evidence="10" key="1">
    <citation type="journal article" date="2020" name="BMC">
        <title>Leishmania infection induces a limited differential gene expression in the sand fly midgut.</title>
        <authorList>
            <person name="Coutinho-Abreu I.V."/>
            <person name="Serafim T.D."/>
            <person name="Meneses C."/>
            <person name="Kamhawi S."/>
            <person name="Oliveira F."/>
            <person name="Valenzuela J.G."/>
        </authorList>
    </citation>
    <scope>NUCLEOTIDE SEQUENCE</scope>
    <source>
        <strain evidence="10">Jacobina</strain>
        <tissue evidence="10">Midgut</tissue>
    </source>
</reference>
<dbReference type="PROSITE" id="PS50802">
    <property type="entry name" value="OTU"/>
    <property type="match status" value="1"/>
</dbReference>
<dbReference type="PANTHER" id="PTHR12419">
    <property type="entry name" value="OTU DOMAIN CONTAINING PROTEIN"/>
    <property type="match status" value="1"/>
</dbReference>
<evidence type="ECO:0000256" key="7">
    <source>
        <dbReference type="ARBA" id="ARBA00033460"/>
    </source>
</evidence>
<feature type="compositionally biased region" description="Polar residues" evidence="8">
    <location>
        <begin position="74"/>
        <end position="87"/>
    </location>
</feature>
<dbReference type="GO" id="GO:0061578">
    <property type="term" value="F:K63-linked deubiquitinase activity"/>
    <property type="evidence" value="ECO:0007669"/>
    <property type="project" value="TreeGrafter"/>
</dbReference>
<evidence type="ECO:0000313" key="10">
    <source>
        <dbReference type="EMBL" id="MBC1175069.1"/>
    </source>
</evidence>
<dbReference type="GO" id="GO:0016579">
    <property type="term" value="P:protein deubiquitination"/>
    <property type="evidence" value="ECO:0007669"/>
    <property type="project" value="TreeGrafter"/>
</dbReference>
<dbReference type="GO" id="GO:0006508">
    <property type="term" value="P:proteolysis"/>
    <property type="evidence" value="ECO:0007669"/>
    <property type="project" value="UniProtKB-KW"/>
</dbReference>
<dbReference type="AlphaFoldDB" id="A0A7G3ASB0"/>
<accession>A0A7G3ASB0</accession>
<comment type="similarity">
    <text evidence="2">Belongs to the peptidase C85 family.</text>
</comment>
<feature type="compositionally biased region" description="Basic residues" evidence="8">
    <location>
        <begin position="46"/>
        <end position="62"/>
    </location>
</feature>
<keyword evidence="4 10" id="KW-0645">Protease</keyword>
<keyword evidence="5" id="KW-0833">Ubl conjugation pathway</keyword>
<dbReference type="EC" id="3.4.19.12" evidence="3"/>
<evidence type="ECO:0000256" key="3">
    <source>
        <dbReference type="ARBA" id="ARBA00012759"/>
    </source>
</evidence>
<feature type="region of interest" description="Disordered" evidence="8">
    <location>
        <begin position="1"/>
        <end position="96"/>
    </location>
</feature>
<comment type="catalytic activity">
    <reaction evidence="1">
        <text>Thiol-dependent hydrolysis of ester, thioester, amide, peptide and isopeptide bonds formed by the C-terminal Gly of ubiquitin (a 76-residue protein attached to proteins as an intracellular targeting signal).</text>
        <dbReference type="EC" id="3.4.19.12"/>
    </reaction>
</comment>
<evidence type="ECO:0000256" key="4">
    <source>
        <dbReference type="ARBA" id="ARBA00022670"/>
    </source>
</evidence>
<dbReference type="FunFam" id="3.90.70.80:FF:000018">
    <property type="entry name" value="OTU domain-containing protein 5-B"/>
    <property type="match status" value="1"/>
</dbReference>
<keyword evidence="6" id="KW-0378">Hydrolase</keyword>
<feature type="compositionally biased region" description="Polar residues" evidence="8">
    <location>
        <begin position="434"/>
        <end position="450"/>
    </location>
</feature>
<name>A0A7G3ASB0_LUTLO</name>
<dbReference type="InterPro" id="IPR038765">
    <property type="entry name" value="Papain-like_cys_pep_sf"/>
</dbReference>
<dbReference type="SUPFAM" id="SSF54001">
    <property type="entry name" value="Cysteine proteinases"/>
    <property type="match status" value="1"/>
</dbReference>
<feature type="region of interest" description="Disordered" evidence="8">
    <location>
        <begin position="347"/>
        <end position="464"/>
    </location>
</feature>
<dbReference type="VEuPathDB" id="VectorBase:LLONM1_001257"/>
<organism evidence="10">
    <name type="scientific">Lutzomyia longipalpis</name>
    <name type="common">Sand fly</name>
    <dbReference type="NCBI Taxonomy" id="7200"/>
    <lineage>
        <taxon>Eukaryota</taxon>
        <taxon>Metazoa</taxon>
        <taxon>Ecdysozoa</taxon>
        <taxon>Arthropoda</taxon>
        <taxon>Hexapoda</taxon>
        <taxon>Insecta</taxon>
        <taxon>Pterygota</taxon>
        <taxon>Neoptera</taxon>
        <taxon>Endopterygota</taxon>
        <taxon>Diptera</taxon>
        <taxon>Nematocera</taxon>
        <taxon>Psychodoidea</taxon>
        <taxon>Psychodidae</taxon>
        <taxon>Lutzomyia</taxon>
        <taxon>Lutzomyia</taxon>
    </lineage>
</organism>
<dbReference type="PANTHER" id="PTHR12419:SF4">
    <property type="entry name" value="OTU DOMAIN-CONTAINING PROTEIN 5"/>
    <property type="match status" value="1"/>
</dbReference>
<dbReference type="GO" id="GO:0004843">
    <property type="term" value="F:cysteine-type deubiquitinase activity"/>
    <property type="evidence" value="ECO:0007669"/>
    <property type="project" value="UniProtKB-EC"/>
</dbReference>
<evidence type="ECO:0000256" key="5">
    <source>
        <dbReference type="ARBA" id="ARBA00022786"/>
    </source>
</evidence>
<protein>
    <recommendedName>
        <fullName evidence="3">ubiquitinyl hydrolase 1</fullName>
        <ecNumber evidence="3">3.4.19.12</ecNumber>
    </recommendedName>
    <alternativeName>
        <fullName evidence="7">Deubiquitinating enzyme A</fullName>
    </alternativeName>
</protein>
<feature type="domain" description="OTU" evidence="9">
    <location>
        <begin position="146"/>
        <end position="270"/>
    </location>
</feature>
<evidence type="ECO:0000256" key="6">
    <source>
        <dbReference type="ARBA" id="ARBA00022801"/>
    </source>
</evidence>
<feature type="compositionally biased region" description="Polar residues" evidence="8">
    <location>
        <begin position="379"/>
        <end position="404"/>
    </location>
</feature>
<feature type="compositionally biased region" description="Basic and acidic residues" evidence="8">
    <location>
        <begin position="452"/>
        <end position="461"/>
    </location>
</feature>
<dbReference type="InterPro" id="IPR003323">
    <property type="entry name" value="OTU_dom"/>
</dbReference>
<proteinExistence type="inferred from homology"/>
<evidence type="ECO:0000256" key="2">
    <source>
        <dbReference type="ARBA" id="ARBA00010407"/>
    </source>
</evidence>
<dbReference type="Gene3D" id="3.90.70.80">
    <property type="match status" value="1"/>
</dbReference>
<evidence type="ECO:0000256" key="1">
    <source>
        <dbReference type="ARBA" id="ARBA00000707"/>
    </source>
</evidence>
<dbReference type="Pfam" id="PF02338">
    <property type="entry name" value="OTU"/>
    <property type="match status" value="1"/>
</dbReference>
<feature type="compositionally biased region" description="Basic and acidic residues" evidence="8">
    <location>
        <begin position="10"/>
        <end position="20"/>
    </location>
</feature>
<dbReference type="EMBL" id="GITU01006366">
    <property type="protein sequence ID" value="MBC1175069.1"/>
    <property type="molecule type" value="Transcribed_RNA"/>
</dbReference>
<feature type="compositionally biased region" description="Low complexity" evidence="8">
    <location>
        <begin position="348"/>
        <end position="362"/>
    </location>
</feature>
<feature type="compositionally biased region" description="Polar residues" evidence="8">
    <location>
        <begin position="363"/>
        <end position="372"/>
    </location>
</feature>
<evidence type="ECO:0000256" key="8">
    <source>
        <dbReference type="SAM" id="MobiDB-lite"/>
    </source>
</evidence>
<dbReference type="InterPro" id="IPR050704">
    <property type="entry name" value="Peptidase_C85-like"/>
</dbReference>
<evidence type="ECO:0000259" key="9">
    <source>
        <dbReference type="PROSITE" id="PS50802"/>
    </source>
</evidence>
<sequence>MTIKPLINQKSKDEGNKEEQTQNNSPQREKRSHSSGHVYGEENVGRHRRTPQKGCGLRKREKRERGEREKPLGSSSPHNNNISSATTSHERTGAATSGNVRELLEESFSGYNSGDEHIGQRDAVLTPEEWTERDEKFVKAMSERGLIVKEIAEDGACLFRAISLQIYGDQDMHEVIRKQALDYIYQNREYFAQFVTEDISSYVQRKRQNHVHGNHIEIQAMSEIYNRPVELYCYQTKPINIFNPGQCDNGYEPLRLSYQRCSHYNAILDPFKASVGVGLGLAGYKPEDLDVKQVRDAVRLSEDLEIEQTMFEDKLKTTDWEATNEAIEEQIARESYLQWCREQRAQKSSGSSSTVTSTAVSGNNMGAGSSTMDLRAEVCSTSTENTTSRPSDTETGSGGNSPSCERQRRRRRRLEEETATSEGSDSKKAKRRPQSGSNSPVGTPASTPGPSSREESPDEKPLSLFYRSLLESSYADDGDIQMSETEMIQKALHMSRVDFIKVRQKHSDYDSP</sequence>